<dbReference type="EMBL" id="QORN01000005">
    <property type="protein sequence ID" value="MBD5805801.1"/>
    <property type="molecule type" value="Genomic_DNA"/>
</dbReference>
<dbReference type="PANTHER" id="PTHR48100:SF1">
    <property type="entry name" value="HISTIDINE PHOSPHATASE FAMILY PROTEIN-RELATED"/>
    <property type="match status" value="1"/>
</dbReference>
<dbReference type="PANTHER" id="PTHR48100">
    <property type="entry name" value="BROAD-SPECIFICITY PHOSPHATASE YOR283W-RELATED"/>
    <property type="match status" value="1"/>
</dbReference>
<dbReference type="Proteomes" id="UP000704341">
    <property type="component" value="Unassembled WGS sequence"/>
</dbReference>
<dbReference type="SUPFAM" id="SSF53254">
    <property type="entry name" value="Phosphoglycerate mutase-like"/>
    <property type="match status" value="1"/>
</dbReference>
<dbReference type="PROSITE" id="PS00175">
    <property type="entry name" value="PG_MUTASE"/>
    <property type="match status" value="1"/>
</dbReference>
<dbReference type="CDD" id="cd07067">
    <property type="entry name" value="HP_PGM_like"/>
    <property type="match status" value="1"/>
</dbReference>
<comment type="caution">
    <text evidence="3">The sequence shown here is derived from an EMBL/GenBank/DDBJ whole genome shotgun (WGS) entry which is preliminary data.</text>
</comment>
<proteinExistence type="predicted"/>
<gene>
    <name evidence="3" type="ORF">DTK66_01530</name>
</gene>
<name>A0ABR8P500_9LACO</name>
<dbReference type="Pfam" id="PF00300">
    <property type="entry name" value="His_Phos_1"/>
    <property type="match status" value="1"/>
</dbReference>
<dbReference type="InterPro" id="IPR001345">
    <property type="entry name" value="PG/BPGM_mutase_AS"/>
</dbReference>
<dbReference type="InterPro" id="IPR050275">
    <property type="entry name" value="PGM_Phosphatase"/>
</dbReference>
<accession>A0ABR8P500</accession>
<evidence type="ECO:0000313" key="4">
    <source>
        <dbReference type="Proteomes" id="UP000704341"/>
    </source>
</evidence>
<keyword evidence="2" id="KW-0413">Isomerase</keyword>
<protein>
    <submittedName>
        <fullName evidence="3">Histidine phosphatase family protein</fullName>
    </submittedName>
</protein>
<dbReference type="SMART" id="SM00855">
    <property type="entry name" value="PGAM"/>
    <property type="match status" value="1"/>
</dbReference>
<dbReference type="InterPro" id="IPR029033">
    <property type="entry name" value="His_PPase_superfam"/>
</dbReference>
<evidence type="ECO:0000256" key="2">
    <source>
        <dbReference type="ARBA" id="ARBA00023235"/>
    </source>
</evidence>
<dbReference type="InterPro" id="IPR013078">
    <property type="entry name" value="His_Pase_superF_clade-1"/>
</dbReference>
<reference evidence="3 4" key="1">
    <citation type="submission" date="2018-07" db="EMBL/GenBank/DDBJ databases">
        <title>Phylogenomic Insights into understanding Host Adaptation of Lactobacillus reuteri by a novel species, Lactobacillus spp. M31.</title>
        <authorList>
            <person name="Sharma S."/>
            <person name="Patil P."/>
            <person name="Korpole S."/>
            <person name="Patil P.B."/>
        </authorList>
    </citation>
    <scope>NUCLEOTIDE SEQUENCE [LARGE SCALE GENOMIC DNA]</scope>
    <source>
        <strain evidence="3 4">M31</strain>
    </source>
</reference>
<keyword evidence="1" id="KW-0324">Glycolysis</keyword>
<organism evidence="3 4">
    <name type="scientific">Limosilactobacillus walteri</name>
    <dbReference type="NCBI Taxonomy" id="2268022"/>
    <lineage>
        <taxon>Bacteria</taxon>
        <taxon>Bacillati</taxon>
        <taxon>Bacillota</taxon>
        <taxon>Bacilli</taxon>
        <taxon>Lactobacillales</taxon>
        <taxon>Lactobacillaceae</taxon>
        <taxon>Limosilactobacillus</taxon>
    </lineage>
</organism>
<keyword evidence="4" id="KW-1185">Reference proteome</keyword>
<evidence type="ECO:0000313" key="3">
    <source>
        <dbReference type="EMBL" id="MBD5805801.1"/>
    </source>
</evidence>
<sequence length="196" mass="22327">MKLILARHGETEFNRLKKFYGTTDVSLDEQGQTQAKLLATKVNKLHPTLFVQTNLKRTGQTLQPLKRLRPAIPTVTLPDLAEKGFGNWEGLDADEIAVRYPAEWKKWLAAPLSYTPPTVEAFSDFKERVHYGLQWLLGHTMENDVVFCVAHLGTIRLIYQELVDSTADFYSLDFKAACYSTLTIKNGLVQNWQLNI</sequence>
<dbReference type="Gene3D" id="3.40.50.1240">
    <property type="entry name" value="Phosphoglycerate mutase-like"/>
    <property type="match status" value="1"/>
</dbReference>
<dbReference type="RefSeq" id="WP_191667554.1">
    <property type="nucleotide sequence ID" value="NZ_QORN01000005.1"/>
</dbReference>
<evidence type="ECO:0000256" key="1">
    <source>
        <dbReference type="ARBA" id="ARBA00023152"/>
    </source>
</evidence>